<feature type="transmembrane region" description="Helical" evidence="1">
    <location>
        <begin position="261"/>
        <end position="282"/>
    </location>
</feature>
<sequence length="287" mass="29889">MATERNHAARLLALLPAAPLTVLPAALLLALPVTAHAAQPWWQPLAFAGQRVTSVEVDSGTLVAATAAGEYMSRDGGHSFQPHILKGPLNPSAEPKTLWEIRNGTVFTAQTGQSPAPDPRAPFLGDSAHLIAAPAALPGVAVAVGTDNHVWRRAPSGQWATSFIVLPAGGLSGTPQVTSLAAFTQPLSAAVYMGTDGYGVLISQDGGDDWIRADPGLPEHVLALATDSSARALYAATDQGLFVHHLQAFPAPPVYHDASLYLRWLGIALVALLATAAALLGLRRTLP</sequence>
<accession>A0A2W6A2J4</accession>
<keyword evidence="2" id="KW-0732">Signal</keyword>
<dbReference type="InterPro" id="IPR015943">
    <property type="entry name" value="WD40/YVTN_repeat-like_dom_sf"/>
</dbReference>
<evidence type="ECO:0008006" key="5">
    <source>
        <dbReference type="Google" id="ProtNLM"/>
    </source>
</evidence>
<feature type="chain" id="PRO_5015981316" description="Photosynthesis system II assembly factor Ycf48/Hcf136-like domain-containing protein" evidence="2">
    <location>
        <begin position="38"/>
        <end position="287"/>
    </location>
</feature>
<dbReference type="Gene3D" id="2.130.10.10">
    <property type="entry name" value="YVTN repeat-like/Quinoprotein amine dehydrogenase"/>
    <property type="match status" value="1"/>
</dbReference>
<reference evidence="3 4" key="1">
    <citation type="journal article" date="2017" name="Nature">
        <title>Atmospheric trace gases support primary production in Antarctic desert surface soil.</title>
        <authorList>
            <person name="Ji M."/>
            <person name="Greening C."/>
            <person name="Vanwonterghem I."/>
            <person name="Carere C.R."/>
            <person name="Bay S.K."/>
            <person name="Steen J.A."/>
            <person name="Montgomery K."/>
            <person name="Lines T."/>
            <person name="Beardall J."/>
            <person name="van Dorst J."/>
            <person name="Snape I."/>
            <person name="Stott M.B."/>
            <person name="Hugenholtz P."/>
            <person name="Ferrari B.C."/>
        </authorList>
    </citation>
    <scope>NUCLEOTIDE SEQUENCE [LARGE SCALE GENOMIC DNA]</scope>
    <source>
        <strain evidence="3">RRmetagenome_bin12</strain>
    </source>
</reference>
<keyword evidence="1" id="KW-1133">Transmembrane helix</keyword>
<proteinExistence type="predicted"/>
<keyword evidence="1" id="KW-0472">Membrane</keyword>
<gene>
    <name evidence="3" type="ORF">DLM65_10220</name>
</gene>
<comment type="caution">
    <text evidence="3">The sequence shown here is derived from an EMBL/GenBank/DDBJ whole genome shotgun (WGS) entry which is preliminary data.</text>
</comment>
<dbReference type="EMBL" id="QHBU01000196">
    <property type="protein sequence ID" value="PZR79638.1"/>
    <property type="molecule type" value="Genomic_DNA"/>
</dbReference>
<name>A0A2W6A2J4_9BACT</name>
<dbReference type="Proteomes" id="UP000248724">
    <property type="component" value="Unassembled WGS sequence"/>
</dbReference>
<evidence type="ECO:0000256" key="1">
    <source>
        <dbReference type="SAM" id="Phobius"/>
    </source>
</evidence>
<dbReference type="SUPFAM" id="SSF110296">
    <property type="entry name" value="Oligoxyloglucan reducing end-specific cellobiohydrolase"/>
    <property type="match status" value="1"/>
</dbReference>
<keyword evidence="1" id="KW-0812">Transmembrane</keyword>
<dbReference type="AlphaFoldDB" id="A0A2W6A2J4"/>
<organism evidence="3 4">
    <name type="scientific">Candidatus Aeolococcus gillhamiae</name>
    <dbReference type="NCBI Taxonomy" id="3127015"/>
    <lineage>
        <taxon>Bacteria</taxon>
        <taxon>Bacillati</taxon>
        <taxon>Candidatus Dormiibacterota</taxon>
        <taxon>Candidatus Dormibacteria</taxon>
        <taxon>Candidatus Aeolococcales</taxon>
        <taxon>Candidatus Aeolococcaceae</taxon>
        <taxon>Candidatus Aeolococcus</taxon>
    </lineage>
</organism>
<feature type="signal peptide" evidence="2">
    <location>
        <begin position="1"/>
        <end position="37"/>
    </location>
</feature>
<evidence type="ECO:0000313" key="3">
    <source>
        <dbReference type="EMBL" id="PZR79638.1"/>
    </source>
</evidence>
<evidence type="ECO:0000256" key="2">
    <source>
        <dbReference type="SAM" id="SignalP"/>
    </source>
</evidence>
<protein>
    <recommendedName>
        <fullName evidence="5">Photosynthesis system II assembly factor Ycf48/Hcf136-like domain-containing protein</fullName>
    </recommendedName>
</protein>
<evidence type="ECO:0000313" key="4">
    <source>
        <dbReference type="Proteomes" id="UP000248724"/>
    </source>
</evidence>